<comment type="caution">
    <text evidence="8">The sequence shown here is derived from an EMBL/GenBank/DDBJ whole genome shotgun (WGS) entry which is preliminary data.</text>
</comment>
<dbReference type="PANTHER" id="PTHR11904:SF9">
    <property type="entry name" value="PURINE NUCLEOSIDE PHOSPHORYLASE-RELATED"/>
    <property type="match status" value="1"/>
</dbReference>
<reference evidence="8" key="1">
    <citation type="journal article" date="2020" name="mSystems">
        <title>Genome- and Community-Level Interaction Insights into Carbon Utilization and Element Cycling Functions of Hydrothermarchaeota in Hydrothermal Sediment.</title>
        <authorList>
            <person name="Zhou Z."/>
            <person name="Liu Y."/>
            <person name="Xu W."/>
            <person name="Pan J."/>
            <person name="Luo Z.H."/>
            <person name="Li M."/>
        </authorList>
    </citation>
    <scope>NUCLEOTIDE SEQUENCE [LARGE SCALE GENOMIC DNA]</scope>
    <source>
        <strain evidence="8">HyVt-538</strain>
    </source>
</reference>
<gene>
    <name evidence="8" type="ORF">ENK01_00655</name>
</gene>
<dbReference type="SUPFAM" id="SSF53167">
    <property type="entry name" value="Purine and uridine phosphorylases"/>
    <property type="match status" value="1"/>
</dbReference>
<evidence type="ECO:0000259" key="7">
    <source>
        <dbReference type="Pfam" id="PF01048"/>
    </source>
</evidence>
<dbReference type="UniPathway" id="UPA00606"/>
<dbReference type="InterPro" id="IPR011268">
    <property type="entry name" value="Purine_phosphorylase"/>
</dbReference>
<comment type="pathway">
    <text evidence="1">Purine metabolism; purine nucleoside salvage.</text>
</comment>
<dbReference type="InterPro" id="IPR035994">
    <property type="entry name" value="Nucleoside_phosphorylase_sf"/>
</dbReference>
<feature type="non-terminal residue" evidence="8">
    <location>
        <position position="1"/>
    </location>
</feature>
<dbReference type="EC" id="2.4.2.1" evidence="3"/>
<accession>A0A7V5NW79</accession>
<protein>
    <recommendedName>
        <fullName evidence="3">purine-nucleoside phosphorylase</fullName>
        <ecNumber evidence="3">2.4.2.1</ecNumber>
    </recommendedName>
    <alternativeName>
        <fullName evidence="6">Inosine-guanosine phosphorylase</fullName>
    </alternativeName>
</protein>
<proteinExistence type="inferred from homology"/>
<dbReference type="GO" id="GO:0005737">
    <property type="term" value="C:cytoplasm"/>
    <property type="evidence" value="ECO:0007669"/>
    <property type="project" value="TreeGrafter"/>
</dbReference>
<sequence>SGTNPLIGEPGDGRFVDMVDAYDPDLRAAAKRGAAAIGVELGEGVYTWLSGPVFETPAEIRMLKTLGTDAVGMSTVPEVILGRFLGLRCVGFSNITNMAAGMSKTALTHAQTKEWAAKSAARFQSLIKAFLKQAGAVL</sequence>
<evidence type="ECO:0000256" key="5">
    <source>
        <dbReference type="ARBA" id="ARBA00022679"/>
    </source>
</evidence>
<keyword evidence="5" id="KW-0808">Transferase</keyword>
<dbReference type="Gene3D" id="3.40.50.1580">
    <property type="entry name" value="Nucleoside phosphorylase domain"/>
    <property type="match status" value="1"/>
</dbReference>
<evidence type="ECO:0000256" key="4">
    <source>
        <dbReference type="ARBA" id="ARBA00022676"/>
    </source>
</evidence>
<dbReference type="EMBL" id="DROP01000046">
    <property type="protein sequence ID" value="HHI88437.1"/>
    <property type="molecule type" value="Genomic_DNA"/>
</dbReference>
<dbReference type="AlphaFoldDB" id="A0A7V5NW79"/>
<dbReference type="PANTHER" id="PTHR11904">
    <property type="entry name" value="METHYLTHIOADENOSINE/PURINE NUCLEOSIDE PHOSPHORYLASE"/>
    <property type="match status" value="1"/>
</dbReference>
<name>A0A7V5NW79_9PROT</name>
<dbReference type="Pfam" id="PF01048">
    <property type="entry name" value="PNP_UDP_1"/>
    <property type="match status" value="1"/>
</dbReference>
<feature type="domain" description="Nucleoside phosphorylase" evidence="7">
    <location>
        <begin position="2"/>
        <end position="132"/>
    </location>
</feature>
<evidence type="ECO:0000256" key="2">
    <source>
        <dbReference type="ARBA" id="ARBA00006751"/>
    </source>
</evidence>
<dbReference type="Proteomes" id="UP000885806">
    <property type="component" value="Unassembled WGS sequence"/>
</dbReference>
<dbReference type="CDD" id="cd09009">
    <property type="entry name" value="PNP-EcPNPII_like"/>
    <property type="match status" value="1"/>
</dbReference>
<evidence type="ECO:0000256" key="1">
    <source>
        <dbReference type="ARBA" id="ARBA00005058"/>
    </source>
</evidence>
<keyword evidence="4" id="KW-0328">Glycosyltransferase</keyword>
<evidence type="ECO:0000256" key="3">
    <source>
        <dbReference type="ARBA" id="ARBA00011886"/>
    </source>
</evidence>
<evidence type="ECO:0000256" key="6">
    <source>
        <dbReference type="ARBA" id="ARBA00031036"/>
    </source>
</evidence>
<dbReference type="GO" id="GO:0004731">
    <property type="term" value="F:purine-nucleoside phosphorylase activity"/>
    <property type="evidence" value="ECO:0007669"/>
    <property type="project" value="UniProtKB-EC"/>
</dbReference>
<evidence type="ECO:0000313" key="8">
    <source>
        <dbReference type="EMBL" id="HHI88437.1"/>
    </source>
</evidence>
<comment type="similarity">
    <text evidence="2">Belongs to the PNP/MTAP phosphorylase family.</text>
</comment>
<organism evidence="8">
    <name type="scientific">Hellea balneolensis</name>
    <dbReference type="NCBI Taxonomy" id="287478"/>
    <lineage>
        <taxon>Bacteria</taxon>
        <taxon>Pseudomonadati</taxon>
        <taxon>Pseudomonadota</taxon>
        <taxon>Alphaproteobacteria</taxon>
        <taxon>Maricaulales</taxon>
        <taxon>Robiginitomaculaceae</taxon>
        <taxon>Hellea</taxon>
    </lineage>
</organism>
<dbReference type="InterPro" id="IPR000845">
    <property type="entry name" value="Nucleoside_phosphorylase_d"/>
</dbReference>
<dbReference type="GO" id="GO:0009116">
    <property type="term" value="P:nucleoside metabolic process"/>
    <property type="evidence" value="ECO:0007669"/>
    <property type="project" value="InterPro"/>
</dbReference>